<dbReference type="InterPro" id="IPR006155">
    <property type="entry name" value="Josephin"/>
</dbReference>
<evidence type="ECO:0000313" key="13">
    <source>
        <dbReference type="Proteomes" id="UP001214638"/>
    </source>
</evidence>
<evidence type="ECO:0000256" key="6">
    <source>
        <dbReference type="ARBA" id="ARBA00022801"/>
    </source>
</evidence>
<dbReference type="GO" id="GO:0006508">
    <property type="term" value="P:proteolysis"/>
    <property type="evidence" value="ECO:0007669"/>
    <property type="project" value="UniProtKB-KW"/>
</dbReference>
<dbReference type="PANTHER" id="PTHR14159:SF0">
    <property type="entry name" value="ATAXIN-3-RELATED"/>
    <property type="match status" value="1"/>
</dbReference>
<gene>
    <name evidence="12" type="ORF">BdWA1_000604</name>
</gene>
<evidence type="ECO:0000256" key="7">
    <source>
        <dbReference type="ARBA" id="ARBA00022807"/>
    </source>
</evidence>
<keyword evidence="13" id="KW-1185">Reference proteome</keyword>
<dbReference type="KEGG" id="bdw:94334902"/>
<comment type="catalytic activity">
    <reaction evidence="1">
        <text>Thiol-dependent hydrolysis of ester, thioester, amide, peptide and isopeptide bonds formed by the C-terminal Gly of ubiquitin (a 76-residue protein attached to proteins as an intracellular targeting signal).</text>
        <dbReference type="EC" id="3.4.19.12"/>
    </reaction>
</comment>
<evidence type="ECO:0000256" key="8">
    <source>
        <dbReference type="ARBA" id="ARBA00023015"/>
    </source>
</evidence>
<keyword evidence="4" id="KW-0645">Protease</keyword>
<dbReference type="RefSeq" id="XP_067804444.1">
    <property type="nucleotide sequence ID" value="XM_067945653.1"/>
</dbReference>
<dbReference type="AlphaFoldDB" id="A0AAD9PMM4"/>
<dbReference type="Gene3D" id="3.10.20.90">
    <property type="entry name" value="Phosphatidylinositol 3-kinase Catalytic Subunit, Chain A, domain 1"/>
    <property type="match status" value="1"/>
</dbReference>
<evidence type="ECO:0000256" key="5">
    <source>
        <dbReference type="ARBA" id="ARBA00022786"/>
    </source>
</evidence>
<comment type="subcellular location">
    <subcellularLocation>
        <location evidence="2">Nucleus</location>
    </subcellularLocation>
</comment>
<evidence type="ECO:0000256" key="4">
    <source>
        <dbReference type="ARBA" id="ARBA00022670"/>
    </source>
</evidence>
<organism evidence="12 13">
    <name type="scientific">Babesia duncani</name>
    <dbReference type="NCBI Taxonomy" id="323732"/>
    <lineage>
        <taxon>Eukaryota</taxon>
        <taxon>Sar</taxon>
        <taxon>Alveolata</taxon>
        <taxon>Apicomplexa</taxon>
        <taxon>Aconoidasida</taxon>
        <taxon>Piroplasmida</taxon>
        <taxon>Babesiidae</taxon>
        <taxon>Babesia</taxon>
    </lineage>
</organism>
<dbReference type="EMBL" id="JALLKP010000001">
    <property type="protein sequence ID" value="KAK2197602.1"/>
    <property type="molecule type" value="Genomic_DNA"/>
</dbReference>
<comment type="caution">
    <text evidence="12">The sequence shown here is derived from an EMBL/GenBank/DDBJ whole genome shotgun (WGS) entry which is preliminary data.</text>
</comment>
<protein>
    <recommendedName>
        <fullName evidence="3">ubiquitinyl hydrolase 1</fullName>
        <ecNumber evidence="3">3.4.19.12</ecNumber>
    </recommendedName>
</protein>
<keyword evidence="6" id="KW-0378">Hydrolase</keyword>
<evidence type="ECO:0000313" key="12">
    <source>
        <dbReference type="EMBL" id="KAK2197602.1"/>
    </source>
</evidence>
<keyword evidence="7" id="KW-0788">Thiol protease</keyword>
<dbReference type="GO" id="GO:0005634">
    <property type="term" value="C:nucleus"/>
    <property type="evidence" value="ECO:0007669"/>
    <property type="project" value="UniProtKB-SubCell"/>
</dbReference>
<dbReference type="SMART" id="SM01246">
    <property type="entry name" value="Josephin"/>
    <property type="match status" value="1"/>
</dbReference>
<keyword evidence="8" id="KW-0805">Transcription regulation</keyword>
<evidence type="ECO:0000256" key="3">
    <source>
        <dbReference type="ARBA" id="ARBA00012759"/>
    </source>
</evidence>
<name>A0AAD9PMM4_9APIC</name>
<dbReference type="Gene3D" id="1.10.287.10">
    <property type="entry name" value="S15/NS1, RNA-binding"/>
    <property type="match status" value="1"/>
</dbReference>
<keyword evidence="5" id="KW-0833">Ubl conjugation pathway</keyword>
<dbReference type="Gene3D" id="3.90.70.40">
    <property type="match status" value="1"/>
</dbReference>
<dbReference type="InterPro" id="IPR033865">
    <property type="entry name" value="Ataxin-3"/>
</dbReference>
<accession>A0AAD9PMM4</accession>
<dbReference type="Proteomes" id="UP001214638">
    <property type="component" value="Unassembled WGS sequence"/>
</dbReference>
<dbReference type="GeneID" id="94334902"/>
<proteinExistence type="predicted"/>
<dbReference type="GO" id="GO:0004843">
    <property type="term" value="F:cysteine-type deubiquitinase activity"/>
    <property type="evidence" value="ECO:0007669"/>
    <property type="project" value="UniProtKB-EC"/>
</dbReference>
<evidence type="ECO:0000256" key="9">
    <source>
        <dbReference type="ARBA" id="ARBA00023163"/>
    </source>
</evidence>
<evidence type="ECO:0000256" key="1">
    <source>
        <dbReference type="ARBA" id="ARBA00000707"/>
    </source>
</evidence>
<evidence type="ECO:0000259" key="11">
    <source>
        <dbReference type="SMART" id="SM01246"/>
    </source>
</evidence>
<sequence length="359" mass="39771">MLCFRLVKFKLKNLQGPKVTAGELTEISHVLDSCESALLPGKYTDQVLGFKNVSEGGFFNVTVLQEALLRRGISCNFQNVNMLTLEAFKRNRVGWIFNVREHWFCARQIQGKWYLLDSLRQSPFEIESENLYNRARDILTLQEGMVFIITCMDANQDLPLAEPLVYSKLDQYQHYLSPKDIPRIEGFGDFQQEEQPRSFLYKAGQGSTSKSQWPTTGGRILSSGSGNAGSSFGAESVVPLVTCDVGGGSKCNGRTNKISIAVKTSSGGRLTGSFVRDQTVKDLFDWLEEAARGANLDLSSLDFYALVQACTQRKLVKYTTGSIELLVGALAPRDVETETLETIGLESLESFLLDAPSGQ</sequence>
<keyword evidence="9" id="KW-0804">Transcription</keyword>
<feature type="domain" description="Josephin" evidence="11">
    <location>
        <begin position="13"/>
        <end position="152"/>
    </location>
</feature>
<dbReference type="EC" id="3.4.19.12" evidence="3"/>
<dbReference type="GO" id="GO:0016579">
    <property type="term" value="P:protein deubiquitination"/>
    <property type="evidence" value="ECO:0007669"/>
    <property type="project" value="InterPro"/>
</dbReference>
<evidence type="ECO:0000256" key="2">
    <source>
        <dbReference type="ARBA" id="ARBA00004123"/>
    </source>
</evidence>
<reference evidence="12" key="1">
    <citation type="journal article" date="2023" name="Nat. Microbiol.">
        <title>Babesia duncani multi-omics identifies virulence factors and drug targets.</title>
        <authorList>
            <person name="Singh P."/>
            <person name="Lonardi S."/>
            <person name="Liang Q."/>
            <person name="Vydyam P."/>
            <person name="Khabirova E."/>
            <person name="Fang T."/>
            <person name="Gihaz S."/>
            <person name="Thekkiniath J."/>
            <person name="Munshi M."/>
            <person name="Abel S."/>
            <person name="Ciampossin L."/>
            <person name="Batugedara G."/>
            <person name="Gupta M."/>
            <person name="Lu X.M."/>
            <person name="Lenz T."/>
            <person name="Chakravarty S."/>
            <person name="Cornillot E."/>
            <person name="Hu Y."/>
            <person name="Ma W."/>
            <person name="Gonzalez L.M."/>
            <person name="Sanchez S."/>
            <person name="Estrada K."/>
            <person name="Sanchez-Flores A."/>
            <person name="Montero E."/>
            <person name="Harb O.S."/>
            <person name="Le Roch K.G."/>
            <person name="Mamoun C.B."/>
        </authorList>
    </citation>
    <scope>NUCLEOTIDE SEQUENCE</scope>
    <source>
        <strain evidence="12">WA1</strain>
    </source>
</reference>
<keyword evidence="10" id="KW-0539">Nucleus</keyword>
<dbReference type="Pfam" id="PF02099">
    <property type="entry name" value="Josephin"/>
    <property type="match status" value="1"/>
</dbReference>
<evidence type="ECO:0000256" key="10">
    <source>
        <dbReference type="ARBA" id="ARBA00023242"/>
    </source>
</evidence>
<dbReference type="PANTHER" id="PTHR14159">
    <property type="entry name" value="ATAXIN-3-RELATED"/>
    <property type="match status" value="1"/>
</dbReference>